<evidence type="ECO:0000313" key="2">
    <source>
        <dbReference type="EMBL" id="GLB43954.1"/>
    </source>
</evidence>
<evidence type="ECO:0000256" key="1">
    <source>
        <dbReference type="SAM" id="MobiDB-lite"/>
    </source>
</evidence>
<name>A0A9P3PYJ8_LYOSH</name>
<sequence length="238" mass="26338">MAKGKPQSLPSIYWSANDGALIWRLVEELEKYENYCILFGKVDKAEDSLQKNYTKHTKRLRQTCSGLDNPTEDANTNQYLDFYISAEGPVKDTPFQAKNLWNQIEREFPYFPCLHKIFSVRPNTIPIAVTTDMGPAGRQTVHFQPPDDDIDEEDRVIDSSLRAMSFVPIATESDPASHEPANAEPVTHTPDATVATTARVFGTDITAGAVNSAKVQTPKTPKGGPKPSTLSEKALEKA</sequence>
<proteinExistence type="predicted"/>
<keyword evidence="3" id="KW-1185">Reference proteome</keyword>
<comment type="caution">
    <text evidence="2">The sequence shown here is derived from an EMBL/GenBank/DDBJ whole genome shotgun (WGS) entry which is preliminary data.</text>
</comment>
<reference evidence="2" key="1">
    <citation type="submission" date="2022-07" db="EMBL/GenBank/DDBJ databases">
        <title>The genome of Lyophyllum shimeji provides insight into the initial evolution of ectomycorrhizal fungal genome.</title>
        <authorList>
            <person name="Kobayashi Y."/>
            <person name="Shibata T."/>
            <person name="Hirakawa H."/>
            <person name="Shigenobu S."/>
            <person name="Nishiyama T."/>
            <person name="Yamada A."/>
            <person name="Hasebe M."/>
            <person name="Kawaguchi M."/>
        </authorList>
    </citation>
    <scope>NUCLEOTIDE SEQUENCE</scope>
    <source>
        <strain evidence="2">AT787</strain>
    </source>
</reference>
<organism evidence="2 3">
    <name type="scientific">Lyophyllum shimeji</name>
    <name type="common">Hon-shimeji</name>
    <name type="synonym">Tricholoma shimeji</name>
    <dbReference type="NCBI Taxonomy" id="47721"/>
    <lineage>
        <taxon>Eukaryota</taxon>
        <taxon>Fungi</taxon>
        <taxon>Dikarya</taxon>
        <taxon>Basidiomycota</taxon>
        <taxon>Agaricomycotina</taxon>
        <taxon>Agaricomycetes</taxon>
        <taxon>Agaricomycetidae</taxon>
        <taxon>Agaricales</taxon>
        <taxon>Tricholomatineae</taxon>
        <taxon>Lyophyllaceae</taxon>
        <taxon>Lyophyllum</taxon>
    </lineage>
</organism>
<feature type="compositionally biased region" description="Low complexity" evidence="1">
    <location>
        <begin position="217"/>
        <end position="227"/>
    </location>
</feature>
<gene>
    <name evidence="2" type="ORF">LshimejAT787_1501380</name>
</gene>
<feature type="region of interest" description="Disordered" evidence="1">
    <location>
        <begin position="208"/>
        <end position="238"/>
    </location>
</feature>
<dbReference type="OrthoDB" id="3211402at2759"/>
<dbReference type="AlphaFoldDB" id="A0A9P3PYJ8"/>
<accession>A0A9P3PYJ8</accession>
<evidence type="ECO:0000313" key="3">
    <source>
        <dbReference type="Proteomes" id="UP001063166"/>
    </source>
</evidence>
<protein>
    <submittedName>
        <fullName evidence="2">Uncharacterized protein</fullName>
    </submittedName>
</protein>
<dbReference type="Proteomes" id="UP001063166">
    <property type="component" value="Unassembled WGS sequence"/>
</dbReference>
<dbReference type="EMBL" id="BRPK01000015">
    <property type="protein sequence ID" value="GLB43954.1"/>
    <property type="molecule type" value="Genomic_DNA"/>
</dbReference>